<dbReference type="InterPro" id="IPR039753">
    <property type="entry name" value="RG7MT1"/>
</dbReference>
<evidence type="ECO:0000256" key="3">
    <source>
        <dbReference type="ARBA" id="ARBA00022603"/>
    </source>
</evidence>
<keyword evidence="9" id="KW-0175">Coiled coil</keyword>
<dbReference type="GO" id="GO:0005525">
    <property type="term" value="F:GTP binding"/>
    <property type="evidence" value="ECO:0007669"/>
    <property type="project" value="UniProtKB-KW"/>
</dbReference>
<dbReference type="GO" id="GO:0005634">
    <property type="term" value="C:nucleus"/>
    <property type="evidence" value="ECO:0007669"/>
    <property type="project" value="TreeGrafter"/>
</dbReference>
<dbReference type="Pfam" id="PF03291">
    <property type="entry name" value="mRNA_G-N7_MeTrfase"/>
    <property type="match status" value="1"/>
</dbReference>
<keyword evidence="7" id="KW-0694">RNA-binding</keyword>
<dbReference type="PANTHER" id="PTHR12189:SF2">
    <property type="entry name" value="MRNA CAP GUANINE-N7 METHYLTRANSFERASE"/>
    <property type="match status" value="1"/>
</dbReference>
<evidence type="ECO:0000256" key="5">
    <source>
        <dbReference type="ARBA" id="ARBA00022691"/>
    </source>
</evidence>
<dbReference type="Gene3D" id="2.40.50.140">
    <property type="entry name" value="Nucleic acid-binding proteins"/>
    <property type="match status" value="1"/>
</dbReference>
<dbReference type="EMBL" id="MN739520">
    <property type="protein sequence ID" value="QHT10360.1"/>
    <property type="molecule type" value="Genomic_DNA"/>
</dbReference>
<dbReference type="Pfam" id="PF01331">
    <property type="entry name" value="mRNA_cap_enzyme"/>
    <property type="match status" value="1"/>
</dbReference>
<name>A0A6C0D279_9ZZZZ</name>
<dbReference type="UniPathway" id="UPA00922"/>
<evidence type="ECO:0000256" key="7">
    <source>
        <dbReference type="ARBA" id="ARBA00022884"/>
    </source>
</evidence>
<dbReference type="SUPFAM" id="SSF55154">
    <property type="entry name" value="CYTH-like phosphatases"/>
    <property type="match status" value="1"/>
</dbReference>
<evidence type="ECO:0000259" key="10">
    <source>
        <dbReference type="PROSITE" id="PS51562"/>
    </source>
</evidence>
<evidence type="ECO:0000256" key="4">
    <source>
        <dbReference type="ARBA" id="ARBA00022679"/>
    </source>
</evidence>
<sequence>MSQMNLDKTFAIYTSLLSKKYGRSSESLEQNDIRNKDVNIEYEVRFNDINKMKFEEIHKKLLMSGFILQNEEYYLKISNYMNSIRCEIKDLTYVKNFCKTNILPDTTSYLIKEKFKEYPDMFNNNDYNFRVSMQKEISLKDADLTVKQLLKAWSSADKSYRYMNRVTLIHPNMPGVVVDLSVVKSAKKQDRLLKEKEFGVSKLFEMPESYEIEVELKPTIDKDSLSKTGLTKLLDDLKKTIKFICSGFQSSNFPISGREQHIIGHEYYSLFSKIDIDRYIPTSNMFIGPSSYTLQKINMVDDPGNTAPCILRDFCVTDKADGDRKMLFIAGNGKIYLITSNMKVQFSGAICKDKELWGLLIDGEHILYDKKKKYINLYAAFDVYYVGGRNVRLLPFIVEKGQCRYKFLQDKIERLNEVIEYLTKEQLQIKVKRFAVSTEDLTIQQCCESLFATMDTYPYNTDGLIFTSKSLGVGIEEAGDNKVKNYKYTWKHSFKWKPPEYNTIDFLVKVKKTYGDKDEVKNIFSPETQNVEEFKILNLYVGWDDSTHGISNPQDTLFRGDIPTLHSEKKGLTPQLFMPSSPYDEHAHITYLPLKNDTSGGTQHMYTEEEETIETDTIVEFKYEFNENVFMRWKPLRVRYDKTAEYKNTNSIFGNAFHVANSNWQTIHNPITKEMLINTELKITMDDIDDKDVYYNKATGPSKTVNLRDFHNLYVKNLLINAVSNETTTLVDFAVGKGGDLQKWIHARVKFVLGIDISKDNIHNKKDGACARYIGIKQKNKQIPDALFIQGDSSKMIINALTTDDPLVEEVEEDKKSKFVLKQVMGIGKADEKHGKYLAKQFGVAKQFDVGSIQFAIHYMFENKYTLHNFLKNVSDFIKPGGYFIGTCYDGAKIFDLLNDVEENDSKDIFVGSKKIWSVIKKYDNTHFPETLGLKIGVYQETINKVFDEYLVDFRYLIQLLERYGFTLDSPVKEFGPIGDFSTLYKKMQKDKDKRITMTEEESQISFLNNYFIFRKMHNVDTDQVHRFYTQDEETKSKSISVPVRLNKKIILKGKS</sequence>
<evidence type="ECO:0000256" key="9">
    <source>
        <dbReference type="SAM" id="Coils"/>
    </source>
</evidence>
<dbReference type="GO" id="GO:0004482">
    <property type="term" value="F:mRNA 5'-cap (guanine-N7-)-methyltransferase activity"/>
    <property type="evidence" value="ECO:0007669"/>
    <property type="project" value="UniProtKB-EC"/>
</dbReference>
<accession>A0A6C0D279</accession>
<dbReference type="GO" id="GO:0004484">
    <property type="term" value="F:mRNA guanylyltransferase activity"/>
    <property type="evidence" value="ECO:0007669"/>
    <property type="project" value="InterPro"/>
</dbReference>
<dbReference type="SUPFAM" id="SSF53335">
    <property type="entry name" value="S-adenosyl-L-methionine-dependent methyltransferases"/>
    <property type="match status" value="1"/>
</dbReference>
<organism evidence="11">
    <name type="scientific">viral metagenome</name>
    <dbReference type="NCBI Taxonomy" id="1070528"/>
    <lineage>
        <taxon>unclassified sequences</taxon>
        <taxon>metagenomes</taxon>
        <taxon>organismal metagenomes</taxon>
    </lineage>
</organism>
<dbReference type="InterPro" id="IPR001339">
    <property type="entry name" value="mRNA_cap_enzyme_adenylation"/>
</dbReference>
<dbReference type="EC" id="2.1.1.56" evidence="2"/>
<reference evidence="11" key="1">
    <citation type="journal article" date="2020" name="Nature">
        <title>Giant virus diversity and host interactions through global metagenomics.</title>
        <authorList>
            <person name="Schulz F."/>
            <person name="Roux S."/>
            <person name="Paez-Espino D."/>
            <person name="Jungbluth S."/>
            <person name="Walsh D.A."/>
            <person name="Denef V.J."/>
            <person name="McMahon K.D."/>
            <person name="Konstantinidis K.T."/>
            <person name="Eloe-Fadrosh E.A."/>
            <person name="Kyrpides N.C."/>
            <person name="Woyke T."/>
        </authorList>
    </citation>
    <scope>NUCLEOTIDE SEQUENCE</scope>
    <source>
        <strain evidence="11">GVMAG-M-3300023174-107</strain>
    </source>
</reference>
<evidence type="ECO:0000313" key="11">
    <source>
        <dbReference type="EMBL" id="QHT10360.1"/>
    </source>
</evidence>
<dbReference type="SUPFAM" id="SSF56091">
    <property type="entry name" value="DNA ligase/mRNA capping enzyme, catalytic domain"/>
    <property type="match status" value="1"/>
</dbReference>
<dbReference type="Gene3D" id="3.40.50.150">
    <property type="entry name" value="Vaccinia Virus protein VP39"/>
    <property type="match status" value="1"/>
</dbReference>
<evidence type="ECO:0000256" key="6">
    <source>
        <dbReference type="ARBA" id="ARBA00022741"/>
    </source>
</evidence>
<dbReference type="PANTHER" id="PTHR12189">
    <property type="entry name" value="MRNA GUANINE-7- METHYLTRANSFERASE"/>
    <property type="match status" value="1"/>
</dbReference>
<dbReference type="AlphaFoldDB" id="A0A6C0D279"/>
<comment type="pathway">
    <text evidence="1">mRNA processing; mRNA capping.</text>
</comment>
<protein>
    <recommendedName>
        <fullName evidence="2">mRNA (guanine-N(7))-methyltransferase</fullName>
        <ecNumber evidence="2">2.1.1.56</ecNumber>
    </recommendedName>
</protein>
<keyword evidence="8" id="KW-0342">GTP-binding</keyword>
<dbReference type="PROSITE" id="PS51562">
    <property type="entry name" value="RNA_CAP0_MT"/>
    <property type="match status" value="1"/>
</dbReference>
<dbReference type="GO" id="GO:0005524">
    <property type="term" value="F:ATP binding"/>
    <property type="evidence" value="ECO:0007669"/>
    <property type="project" value="InterPro"/>
</dbReference>
<evidence type="ECO:0000256" key="8">
    <source>
        <dbReference type="ARBA" id="ARBA00023134"/>
    </source>
</evidence>
<proteinExistence type="predicted"/>
<keyword evidence="5" id="KW-0949">S-adenosyl-L-methionine</keyword>
<keyword evidence="3" id="KW-0489">Methyltransferase</keyword>
<keyword evidence="6" id="KW-0547">Nucleotide-binding</keyword>
<feature type="domain" description="MRNA cap 0 methyltransferase" evidence="10">
    <location>
        <begin position="702"/>
        <end position="1017"/>
    </location>
</feature>
<keyword evidence="4" id="KW-0808">Transferase</keyword>
<feature type="coiled-coil region" evidence="9">
    <location>
        <begin position="398"/>
        <end position="425"/>
    </location>
</feature>
<dbReference type="Gene3D" id="3.30.470.30">
    <property type="entry name" value="DNA ligase/mRNA capping enzyme"/>
    <property type="match status" value="1"/>
</dbReference>
<dbReference type="InterPro" id="IPR012340">
    <property type="entry name" value="NA-bd_OB-fold"/>
</dbReference>
<dbReference type="InterPro" id="IPR033469">
    <property type="entry name" value="CYTH-like_dom_sf"/>
</dbReference>
<dbReference type="GO" id="GO:0003723">
    <property type="term" value="F:RNA binding"/>
    <property type="evidence" value="ECO:0007669"/>
    <property type="project" value="UniProtKB-KW"/>
</dbReference>
<dbReference type="InterPro" id="IPR029063">
    <property type="entry name" value="SAM-dependent_MTases_sf"/>
</dbReference>
<dbReference type="InterPro" id="IPR004971">
    <property type="entry name" value="mRNA_G-N7_MeTrfase_dom"/>
</dbReference>
<evidence type="ECO:0000256" key="2">
    <source>
        <dbReference type="ARBA" id="ARBA00011926"/>
    </source>
</evidence>
<evidence type="ECO:0000256" key="1">
    <source>
        <dbReference type="ARBA" id="ARBA00005129"/>
    </source>
</evidence>